<organism evidence="2 3">
    <name type="scientific">Urbifossiella limnaea</name>
    <dbReference type="NCBI Taxonomy" id="2528023"/>
    <lineage>
        <taxon>Bacteria</taxon>
        <taxon>Pseudomonadati</taxon>
        <taxon>Planctomycetota</taxon>
        <taxon>Planctomycetia</taxon>
        <taxon>Gemmatales</taxon>
        <taxon>Gemmataceae</taxon>
        <taxon>Urbifossiella</taxon>
    </lineage>
</organism>
<dbReference type="KEGG" id="uli:ETAA1_29360"/>
<keyword evidence="3" id="KW-1185">Reference proteome</keyword>
<sequence>MPRKPAKPAAEADYPDLLARVSAVLEQGRRSAARTVNAVLAASYWQVGRHVVEREQGGRRKAGYGEELLKRLTADLVARFGRGFSRRNLEQMRAFYLGWQFGQTPSGKSQVRVRCELPESPPAGKAQTVSAELAPGTSPVPAVPLDPAATLLDAFPLPWSHYVRLMAVRDDFARWFYEDEAIKGGWSVRQLDRQVSTLLFERTGAAKNKAAVLARGRAGDPADVVTPAEAIRDPYVLEFLDLKDEYAESDL</sequence>
<dbReference type="InterPro" id="IPR053148">
    <property type="entry name" value="PD-DEXK-like_domain"/>
</dbReference>
<dbReference type="PANTHER" id="PTHR30547:SF5">
    <property type="entry name" value="NUCLEASE YHCG-RELATED"/>
    <property type="match status" value="1"/>
</dbReference>
<dbReference type="Proteomes" id="UP000319576">
    <property type="component" value="Chromosome"/>
</dbReference>
<gene>
    <name evidence="2" type="ORF">ETAA1_29360</name>
</gene>
<evidence type="ECO:0000259" key="1">
    <source>
        <dbReference type="Pfam" id="PF17761"/>
    </source>
</evidence>
<dbReference type="EMBL" id="CP036273">
    <property type="protein sequence ID" value="QDU20973.1"/>
    <property type="molecule type" value="Genomic_DNA"/>
</dbReference>
<name>A0A517XTY9_9BACT</name>
<dbReference type="PANTHER" id="PTHR30547">
    <property type="entry name" value="UNCHARACTERIZED PROTEIN YHCG-RELATED"/>
    <property type="match status" value="1"/>
</dbReference>
<dbReference type="RefSeq" id="WP_202920890.1">
    <property type="nucleotide sequence ID" value="NZ_CP036273.1"/>
</dbReference>
<evidence type="ECO:0000313" key="2">
    <source>
        <dbReference type="EMBL" id="QDU20973.1"/>
    </source>
</evidence>
<proteinExistence type="predicted"/>
<dbReference type="AlphaFoldDB" id="A0A517XTY9"/>
<accession>A0A517XTY9</accession>
<reference evidence="2 3" key="1">
    <citation type="submission" date="2019-02" db="EMBL/GenBank/DDBJ databases">
        <title>Deep-cultivation of Planctomycetes and their phenomic and genomic characterization uncovers novel biology.</title>
        <authorList>
            <person name="Wiegand S."/>
            <person name="Jogler M."/>
            <person name="Boedeker C."/>
            <person name="Pinto D."/>
            <person name="Vollmers J."/>
            <person name="Rivas-Marin E."/>
            <person name="Kohn T."/>
            <person name="Peeters S.H."/>
            <person name="Heuer A."/>
            <person name="Rast P."/>
            <person name="Oberbeckmann S."/>
            <person name="Bunk B."/>
            <person name="Jeske O."/>
            <person name="Meyerdierks A."/>
            <person name="Storesund J.E."/>
            <person name="Kallscheuer N."/>
            <person name="Luecker S."/>
            <person name="Lage O.M."/>
            <person name="Pohl T."/>
            <person name="Merkel B.J."/>
            <person name="Hornburger P."/>
            <person name="Mueller R.-W."/>
            <person name="Bruemmer F."/>
            <person name="Labrenz M."/>
            <person name="Spormann A.M."/>
            <person name="Op den Camp H."/>
            <person name="Overmann J."/>
            <person name="Amann R."/>
            <person name="Jetten M.S.M."/>
            <person name="Mascher T."/>
            <person name="Medema M.H."/>
            <person name="Devos D.P."/>
            <person name="Kaster A.-K."/>
            <person name="Ovreas L."/>
            <person name="Rohde M."/>
            <person name="Galperin M.Y."/>
            <person name="Jogler C."/>
        </authorList>
    </citation>
    <scope>NUCLEOTIDE SEQUENCE [LARGE SCALE GENOMIC DNA]</scope>
    <source>
        <strain evidence="2 3">ETA_A1</strain>
    </source>
</reference>
<feature type="domain" description="YhcG N-terminal" evidence="1">
    <location>
        <begin position="21"/>
        <end position="100"/>
    </location>
</feature>
<dbReference type="Pfam" id="PF17761">
    <property type="entry name" value="DUF1016_N"/>
    <property type="match status" value="2"/>
</dbReference>
<protein>
    <recommendedName>
        <fullName evidence="1">YhcG N-terminal domain-containing protein</fullName>
    </recommendedName>
</protein>
<evidence type="ECO:0000313" key="3">
    <source>
        <dbReference type="Proteomes" id="UP000319576"/>
    </source>
</evidence>
<dbReference type="InterPro" id="IPR041527">
    <property type="entry name" value="YhcG_N"/>
</dbReference>
<feature type="domain" description="YhcG N-terminal" evidence="1">
    <location>
        <begin position="157"/>
        <end position="202"/>
    </location>
</feature>